<comment type="caution">
    <text evidence="2">The sequence shown here is derived from an EMBL/GenBank/DDBJ whole genome shotgun (WGS) entry which is preliminary data.</text>
</comment>
<feature type="compositionally biased region" description="Basic residues" evidence="1">
    <location>
        <begin position="93"/>
        <end position="104"/>
    </location>
</feature>
<reference evidence="2" key="1">
    <citation type="submission" date="2013-08" db="EMBL/GenBank/DDBJ databases">
        <authorList>
            <person name="Durkin A.S."/>
            <person name="Haft D.R."/>
            <person name="McCorrison J."/>
            <person name="Torralba M."/>
            <person name="Gillis M."/>
            <person name="Haft D.H."/>
            <person name="Methe B."/>
            <person name="Sutton G."/>
            <person name="Nelson K.E."/>
        </authorList>
    </citation>
    <scope>NUCLEOTIDE SEQUENCE [LARGE SCALE GENOMIC DNA]</scope>
    <source>
        <strain evidence="2">F0233</strain>
    </source>
</reference>
<organism evidence="2 3">
    <name type="scientific">Propionibacterium acidifaciens F0233</name>
    <dbReference type="NCBI Taxonomy" id="553198"/>
    <lineage>
        <taxon>Bacteria</taxon>
        <taxon>Bacillati</taxon>
        <taxon>Actinomycetota</taxon>
        <taxon>Actinomycetes</taxon>
        <taxon>Propionibacteriales</taxon>
        <taxon>Propionibacteriaceae</taxon>
        <taxon>Propionibacterium</taxon>
    </lineage>
</organism>
<evidence type="ECO:0000256" key="1">
    <source>
        <dbReference type="SAM" id="MobiDB-lite"/>
    </source>
</evidence>
<feature type="region of interest" description="Disordered" evidence="1">
    <location>
        <begin position="1"/>
        <end position="110"/>
    </location>
</feature>
<dbReference type="AlphaFoldDB" id="U2Q740"/>
<protein>
    <submittedName>
        <fullName evidence="2">Uncharacterized protein</fullName>
    </submittedName>
</protein>
<dbReference type="RefSeq" id="WP_021798441.1">
    <property type="nucleotide sequence ID" value="NZ_ACVN02000269.1"/>
</dbReference>
<dbReference type="Proteomes" id="UP000017052">
    <property type="component" value="Unassembled WGS sequence"/>
</dbReference>
<accession>U2Q740</accession>
<evidence type="ECO:0000313" key="2">
    <source>
        <dbReference type="EMBL" id="ERK51869.1"/>
    </source>
</evidence>
<name>U2Q740_9ACTN</name>
<evidence type="ECO:0000313" key="3">
    <source>
        <dbReference type="Proteomes" id="UP000017052"/>
    </source>
</evidence>
<gene>
    <name evidence="2" type="ORF">HMPREF0682_1964</name>
</gene>
<keyword evidence="3" id="KW-1185">Reference proteome</keyword>
<feature type="compositionally biased region" description="Basic and acidic residues" evidence="1">
    <location>
        <begin position="28"/>
        <end position="37"/>
    </location>
</feature>
<proteinExistence type="predicted"/>
<feature type="non-terminal residue" evidence="2">
    <location>
        <position position="110"/>
    </location>
</feature>
<dbReference type="EMBL" id="ACVN02000269">
    <property type="protein sequence ID" value="ERK51869.1"/>
    <property type="molecule type" value="Genomic_DNA"/>
</dbReference>
<sequence length="110" mass="12058">MSVLNAMGVGALDAPRAERVLRISDTGEPDRPHHVADPEGSSDRAGPTRPRAPGPGPHREHPLPGELWMLAVVHPGDPAGRPARPLDDERPGPRVRRHRRRPRGRVAWLP</sequence>